<dbReference type="InterPro" id="IPR038883">
    <property type="entry name" value="AN11006-like"/>
</dbReference>
<feature type="compositionally biased region" description="Basic residues" evidence="1">
    <location>
        <begin position="112"/>
        <end position="125"/>
    </location>
</feature>
<feature type="compositionally biased region" description="Basic and acidic residues" evidence="1">
    <location>
        <begin position="99"/>
        <end position="111"/>
    </location>
</feature>
<dbReference type="Proteomes" id="UP000309076">
    <property type="component" value="Unassembled WGS sequence"/>
</dbReference>
<accession>A0AB74IJG2</accession>
<dbReference type="AlphaFoldDB" id="A0AB74IJG2"/>
<evidence type="ECO:0000259" key="2">
    <source>
        <dbReference type="Pfam" id="PF24864"/>
    </source>
</evidence>
<proteinExistence type="predicted"/>
<feature type="compositionally biased region" description="Acidic residues" evidence="1">
    <location>
        <begin position="76"/>
        <end position="98"/>
    </location>
</feature>
<organism evidence="3 4">
    <name type="scientific">Aureobasidium pullulans</name>
    <name type="common">Black yeast</name>
    <name type="synonym">Pullularia pullulans</name>
    <dbReference type="NCBI Taxonomy" id="5580"/>
    <lineage>
        <taxon>Eukaryota</taxon>
        <taxon>Fungi</taxon>
        <taxon>Dikarya</taxon>
        <taxon>Ascomycota</taxon>
        <taxon>Pezizomycotina</taxon>
        <taxon>Dothideomycetes</taxon>
        <taxon>Dothideomycetidae</taxon>
        <taxon>Dothideales</taxon>
        <taxon>Saccotheciaceae</taxon>
        <taxon>Aureobasidium</taxon>
    </lineage>
</organism>
<sequence>MLGMSDSYYSQFLQHRFYLRTRFLIPYPDIHFHHPGMSTARPKRNRAQVNYVEPTELDDDIAVEDDPIEVEAAAEPVDDQSPDSDSDSSDGEPDADEFTTDKRKMKAQEKALKKKKAAKKAKKANKAKKIKDVPFPFMDLPPEIRVMIYKEALVESARELTYASKGHGRNFFRGYTVKKPTRWGSHKILVKHEKTNEQKRTSLQPVLLRVCKAFRDEALPFFYGQKFHFATPATLQLFLARISPTNRMLLRHIVLRGWADWNICAKDLHHVFAMLTSATNIKSILLDRIIVGKTDGNRHMYGGDKFWEDIQWWADAVDSAHGKGAAKDVLKIKSICFGSVEEIKNKEKDYIKRKKSFMANLKFSVKPTDKRVEHPAEVAVAVEEASDGPE</sequence>
<dbReference type="Pfam" id="PF24864">
    <property type="entry name" value="DUF7730"/>
    <property type="match status" value="1"/>
</dbReference>
<comment type="caution">
    <text evidence="3">The sequence shown here is derived from an EMBL/GenBank/DDBJ whole genome shotgun (WGS) entry which is preliminary data.</text>
</comment>
<name>A0AB74IJG2_AURPU</name>
<reference evidence="3 4" key="1">
    <citation type="submission" date="2018-10" db="EMBL/GenBank/DDBJ databases">
        <title>Fifty Aureobasidium pullulans genomes reveal a recombining polyextremotolerant generalist.</title>
        <authorList>
            <person name="Gostincar C."/>
            <person name="Turk M."/>
            <person name="Zajc J."/>
            <person name="Gunde-Cimerman N."/>
        </authorList>
    </citation>
    <scope>NUCLEOTIDE SEQUENCE [LARGE SCALE GENOMIC DNA]</scope>
    <source>
        <strain evidence="3 4">EXF-10796</strain>
    </source>
</reference>
<protein>
    <recommendedName>
        <fullName evidence="2">DUF7730 domain-containing protein</fullName>
    </recommendedName>
</protein>
<dbReference type="PANTHER" id="PTHR42085">
    <property type="entry name" value="F-BOX DOMAIN-CONTAINING PROTEIN"/>
    <property type="match status" value="1"/>
</dbReference>
<evidence type="ECO:0000313" key="3">
    <source>
        <dbReference type="EMBL" id="THW33905.1"/>
    </source>
</evidence>
<dbReference type="EMBL" id="QZAM01000344">
    <property type="protein sequence ID" value="THW33905.1"/>
    <property type="molecule type" value="Genomic_DNA"/>
</dbReference>
<evidence type="ECO:0000313" key="4">
    <source>
        <dbReference type="Proteomes" id="UP000309076"/>
    </source>
</evidence>
<feature type="domain" description="DUF7730" evidence="2">
    <location>
        <begin position="137"/>
        <end position="256"/>
    </location>
</feature>
<feature type="region of interest" description="Disordered" evidence="1">
    <location>
        <begin position="72"/>
        <end position="125"/>
    </location>
</feature>
<evidence type="ECO:0000256" key="1">
    <source>
        <dbReference type="SAM" id="MobiDB-lite"/>
    </source>
</evidence>
<dbReference type="PANTHER" id="PTHR42085:SF8">
    <property type="entry name" value="F-BOX DOMAIN-CONTAINING PROTEIN"/>
    <property type="match status" value="1"/>
</dbReference>
<gene>
    <name evidence="3" type="ORF">D6D21_09809</name>
</gene>
<dbReference type="InterPro" id="IPR056632">
    <property type="entry name" value="DUF7730"/>
</dbReference>